<dbReference type="FunFam" id="1.10.10.10:FF:000001">
    <property type="entry name" value="LysR family transcriptional regulator"/>
    <property type="match status" value="1"/>
</dbReference>
<dbReference type="GO" id="GO:0000976">
    <property type="term" value="F:transcription cis-regulatory region binding"/>
    <property type="evidence" value="ECO:0007669"/>
    <property type="project" value="TreeGrafter"/>
</dbReference>
<keyword evidence="2" id="KW-0805">Transcription regulation</keyword>
<dbReference type="InterPro" id="IPR036390">
    <property type="entry name" value="WH_DNA-bd_sf"/>
</dbReference>
<gene>
    <name evidence="6" type="ORF">NNL22_00590</name>
</gene>
<evidence type="ECO:0000259" key="5">
    <source>
        <dbReference type="PROSITE" id="PS50931"/>
    </source>
</evidence>
<protein>
    <submittedName>
        <fullName evidence="6">LysR family transcriptional regulator</fullName>
    </submittedName>
</protein>
<keyword evidence="3" id="KW-0238">DNA-binding</keyword>
<dbReference type="EMBL" id="CP101527">
    <property type="protein sequence ID" value="UZW75138.1"/>
    <property type="molecule type" value="Genomic_DNA"/>
</dbReference>
<dbReference type="Pfam" id="PF03466">
    <property type="entry name" value="LysR_substrate"/>
    <property type="match status" value="1"/>
</dbReference>
<dbReference type="Gene3D" id="1.10.10.10">
    <property type="entry name" value="Winged helix-like DNA-binding domain superfamily/Winged helix DNA-binding domain"/>
    <property type="match status" value="1"/>
</dbReference>
<keyword evidence="4" id="KW-0804">Transcription</keyword>
<accession>A0A9E8HM04</accession>
<feature type="domain" description="HTH lysR-type" evidence="5">
    <location>
        <begin position="1"/>
        <end position="58"/>
    </location>
</feature>
<organism evidence="6 7">
    <name type="scientific">Alkalimarinus sediminis</name>
    <dbReference type="NCBI Taxonomy" id="1632866"/>
    <lineage>
        <taxon>Bacteria</taxon>
        <taxon>Pseudomonadati</taxon>
        <taxon>Pseudomonadota</taxon>
        <taxon>Gammaproteobacteria</taxon>
        <taxon>Alteromonadales</taxon>
        <taxon>Alteromonadaceae</taxon>
        <taxon>Alkalimarinus</taxon>
    </lineage>
</organism>
<dbReference type="Gene3D" id="3.40.190.290">
    <property type="match status" value="1"/>
</dbReference>
<evidence type="ECO:0000256" key="2">
    <source>
        <dbReference type="ARBA" id="ARBA00023015"/>
    </source>
</evidence>
<dbReference type="Proteomes" id="UP001164472">
    <property type="component" value="Chromosome"/>
</dbReference>
<dbReference type="SUPFAM" id="SSF53850">
    <property type="entry name" value="Periplasmic binding protein-like II"/>
    <property type="match status" value="1"/>
</dbReference>
<dbReference type="RefSeq" id="WP_251811058.1">
    <property type="nucleotide sequence ID" value="NZ_CP101527.1"/>
</dbReference>
<name>A0A9E8HM04_9ALTE</name>
<dbReference type="PANTHER" id="PTHR30126:SF2">
    <property type="entry name" value="HTH-TYPE TRANSCRIPTIONAL REGULATOR YJIE"/>
    <property type="match status" value="1"/>
</dbReference>
<evidence type="ECO:0000256" key="4">
    <source>
        <dbReference type="ARBA" id="ARBA00023163"/>
    </source>
</evidence>
<reference evidence="6" key="1">
    <citation type="submission" date="2022-07" db="EMBL/GenBank/DDBJ databases">
        <title>Alkalimarinus sp. nov., isolated from gut of a Alitta virens.</title>
        <authorList>
            <person name="Yang A.I."/>
            <person name="Shin N.-R."/>
        </authorList>
    </citation>
    <scope>NUCLEOTIDE SEQUENCE</scope>
    <source>
        <strain evidence="6">FA028</strain>
    </source>
</reference>
<dbReference type="PROSITE" id="PS50931">
    <property type="entry name" value="HTH_LYSR"/>
    <property type="match status" value="1"/>
</dbReference>
<dbReference type="InterPro" id="IPR036388">
    <property type="entry name" value="WH-like_DNA-bd_sf"/>
</dbReference>
<dbReference type="Pfam" id="PF00126">
    <property type="entry name" value="HTH_1"/>
    <property type="match status" value="1"/>
</dbReference>
<dbReference type="GO" id="GO:0003700">
    <property type="term" value="F:DNA-binding transcription factor activity"/>
    <property type="evidence" value="ECO:0007669"/>
    <property type="project" value="InterPro"/>
</dbReference>
<dbReference type="KEGG" id="asem:NNL22_00590"/>
<dbReference type="InterPro" id="IPR000847">
    <property type="entry name" value="LysR_HTH_N"/>
</dbReference>
<evidence type="ECO:0000313" key="7">
    <source>
        <dbReference type="Proteomes" id="UP001164472"/>
    </source>
</evidence>
<comment type="similarity">
    <text evidence="1">Belongs to the LysR transcriptional regulatory family.</text>
</comment>
<evidence type="ECO:0000256" key="3">
    <source>
        <dbReference type="ARBA" id="ARBA00023125"/>
    </source>
</evidence>
<evidence type="ECO:0000313" key="6">
    <source>
        <dbReference type="EMBL" id="UZW75138.1"/>
    </source>
</evidence>
<keyword evidence="7" id="KW-1185">Reference proteome</keyword>
<dbReference type="InterPro" id="IPR005119">
    <property type="entry name" value="LysR_subst-bd"/>
</dbReference>
<dbReference type="SUPFAM" id="SSF46785">
    <property type="entry name" value="Winged helix' DNA-binding domain"/>
    <property type="match status" value="1"/>
</dbReference>
<evidence type="ECO:0000256" key="1">
    <source>
        <dbReference type="ARBA" id="ARBA00009437"/>
    </source>
</evidence>
<proteinExistence type="inferred from homology"/>
<dbReference type="PANTHER" id="PTHR30126">
    <property type="entry name" value="HTH-TYPE TRANSCRIPTIONAL REGULATOR"/>
    <property type="match status" value="1"/>
</dbReference>
<dbReference type="PRINTS" id="PR00039">
    <property type="entry name" value="HTHLYSR"/>
</dbReference>
<sequence length="322" mass="36921">MEIRWLEDFIVLARTQHFSRAADEQNVTQPTFSRRIKMLEEEMGVTLVDRNTLPLSLTPAGQDFLQSARQISQILKATKDRCNDIHSQAQNRLSFATSQTLYLNFYKSWLKPFCDDAGIDIELNLNSTAWNSAQFNQALAQNQCDLMLRYWHPSIEPAASKELDGQRHMTVAHEVLLPCSAVLESKKPKYSLPGGSKTPIPYIDYHEDSMLRPVIQSFLQEKLPTPHLQTVNRNFHSVSVKAMIKEGFGIGWLPSRLVNDNLKYGKIQRAGDGEWNIPVEVRLYCLENNPNPNLDRFWTSLTRFLNSEKSPNITDLSSKKRQ</sequence>
<dbReference type="AlphaFoldDB" id="A0A9E8HM04"/>